<feature type="region of interest" description="Disordered" evidence="1">
    <location>
        <begin position="180"/>
        <end position="203"/>
    </location>
</feature>
<evidence type="ECO:0000313" key="3">
    <source>
        <dbReference type="Proteomes" id="UP000554482"/>
    </source>
</evidence>
<sequence length="210" mass="23539">MEPFTTGMDSGSILFQTLPLWMSFIGLELEHHSTEAVSMIASATGVVNQLLPVVIIPCKAEGYRAQVKVDVNYPLVQGTMVNTLSKGDVWVAYKFNGLSSLYCIIFRKLSHERNNCQTPTIVESQQQQMLFLGYHEEQQTPAIMDGIFAEAVDQRNALNRPVWPHDFGLNTDMGFGLGETSNRMNIKTPDQAQAQQKQSPQMKCQELIKL</sequence>
<gene>
    <name evidence="2" type="ORF">FRX31_022811</name>
</gene>
<feature type="compositionally biased region" description="Polar residues" evidence="1">
    <location>
        <begin position="180"/>
        <end position="190"/>
    </location>
</feature>
<evidence type="ECO:0000313" key="2">
    <source>
        <dbReference type="EMBL" id="KAF5187602.1"/>
    </source>
</evidence>
<dbReference type="AlphaFoldDB" id="A0A7J6VTA4"/>
<keyword evidence="3" id="KW-1185">Reference proteome</keyword>
<reference evidence="2 3" key="1">
    <citation type="submission" date="2020-06" db="EMBL/GenBank/DDBJ databases">
        <title>Transcriptomic and genomic resources for Thalictrum thalictroides and T. hernandezii: Facilitating candidate gene discovery in an emerging model plant lineage.</title>
        <authorList>
            <person name="Arias T."/>
            <person name="Riano-Pachon D.M."/>
            <person name="Di Stilio V.S."/>
        </authorList>
    </citation>
    <scope>NUCLEOTIDE SEQUENCE [LARGE SCALE GENOMIC DNA]</scope>
    <source>
        <strain evidence="3">cv. WT478/WT964</strain>
        <tissue evidence="2">Leaves</tissue>
    </source>
</reference>
<accession>A0A7J6VTA4</accession>
<dbReference type="Proteomes" id="UP000554482">
    <property type="component" value="Unassembled WGS sequence"/>
</dbReference>
<proteinExistence type="predicted"/>
<name>A0A7J6VTA4_THATH</name>
<dbReference type="EMBL" id="JABWDY010027799">
    <property type="protein sequence ID" value="KAF5187602.1"/>
    <property type="molecule type" value="Genomic_DNA"/>
</dbReference>
<organism evidence="2 3">
    <name type="scientific">Thalictrum thalictroides</name>
    <name type="common">Rue-anemone</name>
    <name type="synonym">Anemone thalictroides</name>
    <dbReference type="NCBI Taxonomy" id="46969"/>
    <lineage>
        <taxon>Eukaryota</taxon>
        <taxon>Viridiplantae</taxon>
        <taxon>Streptophyta</taxon>
        <taxon>Embryophyta</taxon>
        <taxon>Tracheophyta</taxon>
        <taxon>Spermatophyta</taxon>
        <taxon>Magnoliopsida</taxon>
        <taxon>Ranunculales</taxon>
        <taxon>Ranunculaceae</taxon>
        <taxon>Thalictroideae</taxon>
        <taxon>Thalictrum</taxon>
    </lineage>
</organism>
<evidence type="ECO:0000256" key="1">
    <source>
        <dbReference type="SAM" id="MobiDB-lite"/>
    </source>
</evidence>
<comment type="caution">
    <text evidence="2">The sequence shown here is derived from an EMBL/GenBank/DDBJ whole genome shotgun (WGS) entry which is preliminary data.</text>
</comment>
<feature type="compositionally biased region" description="Low complexity" evidence="1">
    <location>
        <begin position="191"/>
        <end position="203"/>
    </location>
</feature>
<protein>
    <submittedName>
        <fullName evidence="2">Uncharacterized protein</fullName>
    </submittedName>
</protein>